<protein>
    <submittedName>
        <fullName evidence="2">YnhF family membrane protein</fullName>
    </submittedName>
</protein>
<keyword evidence="3" id="KW-1185">Reference proteome</keyword>
<dbReference type="AlphaFoldDB" id="A0A9X2BFU4"/>
<evidence type="ECO:0000256" key="1">
    <source>
        <dbReference type="SAM" id="Phobius"/>
    </source>
</evidence>
<keyword evidence="1" id="KW-1133">Transmembrane helix</keyword>
<reference evidence="2" key="1">
    <citation type="submission" date="2021-11" db="EMBL/GenBank/DDBJ databases">
        <title>Vibrio ZSDE26 sp. nov. and Vibrio ZSDZ34 sp. nov., isolated from coastal seawater in Qingdao.</title>
        <authorList>
            <person name="Zhang P."/>
        </authorList>
    </citation>
    <scope>NUCLEOTIDE SEQUENCE</scope>
    <source>
        <strain evidence="2">ZSDE26</strain>
    </source>
</reference>
<comment type="caution">
    <text evidence="2">The sequence shown here is derived from an EMBL/GenBank/DDBJ whole genome shotgun (WGS) entry which is preliminary data.</text>
</comment>
<gene>
    <name evidence="2" type="ORF">KP803_02205</name>
</gene>
<organism evidence="2 3">
    <name type="scientific">Vibrio amylolyticus</name>
    <dbReference type="NCBI Taxonomy" id="2847292"/>
    <lineage>
        <taxon>Bacteria</taxon>
        <taxon>Pseudomonadati</taxon>
        <taxon>Pseudomonadota</taxon>
        <taxon>Gammaproteobacteria</taxon>
        <taxon>Vibrionales</taxon>
        <taxon>Vibrionaceae</taxon>
        <taxon>Vibrio</taxon>
    </lineage>
</organism>
<dbReference type="InterPro" id="IPR047743">
    <property type="entry name" value="YnhF-like"/>
</dbReference>
<keyword evidence="1" id="KW-0472">Membrane</keyword>
<keyword evidence="1" id="KW-0812">Transmembrane</keyword>
<proteinExistence type="predicted"/>
<evidence type="ECO:0000313" key="3">
    <source>
        <dbReference type="Proteomes" id="UP001139559"/>
    </source>
</evidence>
<dbReference type="NCBIfam" id="NF033411">
    <property type="entry name" value="small_mem_YnhF"/>
    <property type="match status" value="1"/>
</dbReference>
<dbReference type="Proteomes" id="UP001139559">
    <property type="component" value="Unassembled WGS sequence"/>
</dbReference>
<sequence>MEQDLKYSLLITAIILGVLAGFGAIVITH</sequence>
<accession>A0A9X2BFU4</accession>
<name>A0A9X2BFU4_9VIBR</name>
<dbReference type="RefSeq" id="WP_248007192.1">
    <property type="nucleotide sequence ID" value="NZ_JAJHVV010000001.1"/>
</dbReference>
<dbReference type="EMBL" id="JAJHVV010000001">
    <property type="protein sequence ID" value="MCK6262084.1"/>
    <property type="molecule type" value="Genomic_DNA"/>
</dbReference>
<evidence type="ECO:0000313" key="2">
    <source>
        <dbReference type="EMBL" id="MCK6262084.1"/>
    </source>
</evidence>
<feature type="transmembrane region" description="Helical" evidence="1">
    <location>
        <begin position="7"/>
        <end position="27"/>
    </location>
</feature>